<dbReference type="CDD" id="cd18186">
    <property type="entry name" value="BTB_POZ_ZBTB_KLHL-like"/>
    <property type="match status" value="1"/>
</dbReference>
<dbReference type="OrthoDB" id="194443at2759"/>
<dbReference type="AlphaFoldDB" id="A0A6A6FL79"/>
<evidence type="ECO:0000259" key="1">
    <source>
        <dbReference type="PROSITE" id="PS50097"/>
    </source>
</evidence>
<dbReference type="PROSITE" id="PS50097">
    <property type="entry name" value="BTB"/>
    <property type="match status" value="1"/>
</dbReference>
<proteinExistence type="predicted"/>
<sequence>YGETLQIKFGRGRNAKTFTVHKEVLTFYSGYFEAAFRDGTVFREAKTGVSPIFEQFVHWIYSRRIDCGSDAEPFHILCRLWVLADRREVPLLMNECINTMRDKSSELWMAPAICLPYIYKNTMPGSAMRRLLIQLIARTSTSLLLERIDMDFSKEMLVDML</sequence>
<gene>
    <name evidence="2" type="ORF">CERZMDRAFT_8286</name>
</gene>
<keyword evidence="3" id="KW-1185">Reference proteome</keyword>
<dbReference type="Proteomes" id="UP000799539">
    <property type="component" value="Unassembled WGS sequence"/>
</dbReference>
<protein>
    <recommendedName>
        <fullName evidence="1">BTB domain-containing protein</fullName>
    </recommendedName>
</protein>
<dbReference type="Gene3D" id="3.30.710.10">
    <property type="entry name" value="Potassium Channel Kv1.1, Chain A"/>
    <property type="match status" value="1"/>
</dbReference>
<dbReference type="InterPro" id="IPR011333">
    <property type="entry name" value="SKP1/BTB/POZ_sf"/>
</dbReference>
<dbReference type="EMBL" id="ML992669">
    <property type="protein sequence ID" value="KAF2214130.1"/>
    <property type="molecule type" value="Genomic_DNA"/>
</dbReference>
<evidence type="ECO:0000313" key="2">
    <source>
        <dbReference type="EMBL" id="KAF2214130.1"/>
    </source>
</evidence>
<organism evidence="2 3">
    <name type="scientific">Cercospora zeae-maydis SCOH1-5</name>
    <dbReference type="NCBI Taxonomy" id="717836"/>
    <lineage>
        <taxon>Eukaryota</taxon>
        <taxon>Fungi</taxon>
        <taxon>Dikarya</taxon>
        <taxon>Ascomycota</taxon>
        <taxon>Pezizomycotina</taxon>
        <taxon>Dothideomycetes</taxon>
        <taxon>Dothideomycetidae</taxon>
        <taxon>Mycosphaerellales</taxon>
        <taxon>Mycosphaerellaceae</taxon>
        <taxon>Cercospora</taxon>
    </lineage>
</organism>
<feature type="non-terminal residue" evidence="2">
    <location>
        <position position="161"/>
    </location>
</feature>
<accession>A0A6A6FL79</accession>
<name>A0A6A6FL79_9PEZI</name>
<dbReference type="Pfam" id="PF00651">
    <property type="entry name" value="BTB"/>
    <property type="match status" value="1"/>
</dbReference>
<dbReference type="PANTHER" id="PTHR47843:SF2">
    <property type="entry name" value="BTB DOMAIN-CONTAINING PROTEIN"/>
    <property type="match status" value="1"/>
</dbReference>
<evidence type="ECO:0000313" key="3">
    <source>
        <dbReference type="Proteomes" id="UP000799539"/>
    </source>
</evidence>
<dbReference type="SUPFAM" id="SSF54695">
    <property type="entry name" value="POZ domain"/>
    <property type="match status" value="1"/>
</dbReference>
<dbReference type="InterPro" id="IPR000210">
    <property type="entry name" value="BTB/POZ_dom"/>
</dbReference>
<feature type="domain" description="BTB" evidence="1">
    <location>
        <begin position="3"/>
        <end position="69"/>
    </location>
</feature>
<feature type="non-terminal residue" evidence="2">
    <location>
        <position position="1"/>
    </location>
</feature>
<dbReference type="PANTHER" id="PTHR47843">
    <property type="entry name" value="BTB DOMAIN-CONTAINING PROTEIN-RELATED"/>
    <property type="match status" value="1"/>
</dbReference>
<reference evidence="2" key="1">
    <citation type="journal article" date="2020" name="Stud. Mycol.">
        <title>101 Dothideomycetes genomes: a test case for predicting lifestyles and emergence of pathogens.</title>
        <authorList>
            <person name="Haridas S."/>
            <person name="Albert R."/>
            <person name="Binder M."/>
            <person name="Bloem J."/>
            <person name="Labutti K."/>
            <person name="Salamov A."/>
            <person name="Andreopoulos B."/>
            <person name="Baker S."/>
            <person name="Barry K."/>
            <person name="Bills G."/>
            <person name="Bluhm B."/>
            <person name="Cannon C."/>
            <person name="Castanera R."/>
            <person name="Culley D."/>
            <person name="Daum C."/>
            <person name="Ezra D."/>
            <person name="Gonzalez J."/>
            <person name="Henrissat B."/>
            <person name="Kuo A."/>
            <person name="Liang C."/>
            <person name="Lipzen A."/>
            <person name="Lutzoni F."/>
            <person name="Magnuson J."/>
            <person name="Mondo S."/>
            <person name="Nolan M."/>
            <person name="Ohm R."/>
            <person name="Pangilinan J."/>
            <person name="Park H.-J."/>
            <person name="Ramirez L."/>
            <person name="Alfaro M."/>
            <person name="Sun H."/>
            <person name="Tritt A."/>
            <person name="Yoshinaga Y."/>
            <person name="Zwiers L.-H."/>
            <person name="Turgeon B."/>
            <person name="Goodwin S."/>
            <person name="Spatafora J."/>
            <person name="Crous P."/>
            <person name="Grigoriev I."/>
        </authorList>
    </citation>
    <scope>NUCLEOTIDE SEQUENCE</scope>
    <source>
        <strain evidence="2">SCOH1-5</strain>
    </source>
</reference>